<evidence type="ECO:0000313" key="7">
    <source>
        <dbReference type="Proteomes" id="UP000009282"/>
    </source>
</evidence>
<dbReference type="GO" id="GO:0008173">
    <property type="term" value="F:RNA methyltransferase activity"/>
    <property type="evidence" value="ECO:0007669"/>
    <property type="project" value="InterPro"/>
</dbReference>
<proteinExistence type="inferred from homology"/>
<evidence type="ECO:0000256" key="2">
    <source>
        <dbReference type="ARBA" id="ARBA00022603"/>
    </source>
</evidence>
<evidence type="ECO:0000256" key="1">
    <source>
        <dbReference type="ARBA" id="ARBA00007228"/>
    </source>
</evidence>
<dbReference type="STRING" id="1085623.GNIT_1038"/>
<evidence type="ECO:0000313" key="6">
    <source>
        <dbReference type="EMBL" id="AEP29175.1"/>
    </source>
</evidence>
<dbReference type="CDD" id="cd18098">
    <property type="entry name" value="SpoU-like"/>
    <property type="match status" value="1"/>
</dbReference>
<dbReference type="Gene3D" id="3.40.1280.10">
    <property type="match status" value="1"/>
</dbReference>
<keyword evidence="3 6" id="KW-0808">Transferase</keyword>
<dbReference type="KEGG" id="gni:GNIT_1038"/>
<dbReference type="PANTHER" id="PTHR42786:SF6">
    <property type="entry name" value="TRNA_RRNA METHYLTRANSFERASE SPOU TYPE DOMAIN-CONTAINING PROTEIN"/>
    <property type="match status" value="1"/>
</dbReference>
<protein>
    <submittedName>
        <fullName evidence="6">Putative cold-shock RNA methyltransferase</fullName>
    </submittedName>
</protein>
<dbReference type="EMBL" id="CP003060">
    <property type="protein sequence ID" value="AEP29175.1"/>
    <property type="molecule type" value="Genomic_DNA"/>
</dbReference>
<dbReference type="eggNOG" id="COG0565">
    <property type="taxonomic scope" value="Bacteria"/>
</dbReference>
<dbReference type="GO" id="GO:0005829">
    <property type="term" value="C:cytosol"/>
    <property type="evidence" value="ECO:0007669"/>
    <property type="project" value="TreeGrafter"/>
</dbReference>
<comment type="similarity">
    <text evidence="1">Belongs to the class IV-like SAM-binding methyltransferase superfamily. RNA methyltransferase TrmH family.</text>
</comment>
<keyword evidence="4" id="KW-0949">S-adenosyl-L-methionine</keyword>
<dbReference type="GO" id="GO:0003723">
    <property type="term" value="F:RNA binding"/>
    <property type="evidence" value="ECO:0007669"/>
    <property type="project" value="InterPro"/>
</dbReference>
<gene>
    <name evidence="6" type="ordered locus">GNIT_1038</name>
</gene>
<dbReference type="Pfam" id="PF00588">
    <property type="entry name" value="SpoU_methylase"/>
    <property type="match status" value="1"/>
</dbReference>
<name>G4QK53_GLANF</name>
<dbReference type="HOGENOM" id="CLU_095692_0_0_6"/>
<evidence type="ECO:0000256" key="3">
    <source>
        <dbReference type="ARBA" id="ARBA00022679"/>
    </source>
</evidence>
<dbReference type="GO" id="GO:0002128">
    <property type="term" value="P:tRNA nucleoside ribose methylation"/>
    <property type="evidence" value="ECO:0007669"/>
    <property type="project" value="TreeGrafter"/>
</dbReference>
<keyword evidence="7" id="KW-1185">Reference proteome</keyword>
<sequence>MKYANTIDLVNSNETQADFKRWSGHGLVSIGLVNPKSATNVASILRACGCYGASAVFYTGQRFGYAKNFNADTRQMRHIIPTIGVDDLLAIAPKDASKVVIELVEGAIPLPEFVHPENAFYIFGPEDASVPEDIVAACDHVVYIPTRNSMNLAATANVVLYDRMAKSDYVANDELIKKSRDNNNGLAI</sequence>
<dbReference type="InterPro" id="IPR029028">
    <property type="entry name" value="Alpha/beta_knot_MTases"/>
</dbReference>
<dbReference type="InterPro" id="IPR001537">
    <property type="entry name" value="SpoU_MeTrfase"/>
</dbReference>
<reference evidence="6 7" key="1">
    <citation type="journal article" date="2011" name="J. Bacteriol.">
        <title>Complete genome sequence of seawater bacterium Glaciecola nitratireducens FR1064T.</title>
        <authorList>
            <person name="Bian F."/>
            <person name="Qin Q.L."/>
            <person name="Xie B.B."/>
            <person name="Shu Y.L."/>
            <person name="Zhang X.Y."/>
            <person name="Yu Y."/>
            <person name="Chen B."/>
            <person name="Chen X.L."/>
            <person name="Zhou B.C."/>
            <person name="Zhang Y.Z."/>
        </authorList>
    </citation>
    <scope>NUCLEOTIDE SEQUENCE [LARGE SCALE GENOMIC DNA]</scope>
    <source>
        <strain evidence="7">JCM 12485 / KCTC 12276 / FR1064</strain>
    </source>
</reference>
<dbReference type="OrthoDB" id="4578643at2"/>
<keyword evidence="2 6" id="KW-0489">Methyltransferase</keyword>
<dbReference type="SUPFAM" id="SSF75217">
    <property type="entry name" value="alpha/beta knot"/>
    <property type="match status" value="1"/>
</dbReference>
<dbReference type="InterPro" id="IPR004384">
    <property type="entry name" value="RNA_MeTrfase_TrmJ/LasT"/>
</dbReference>
<dbReference type="InterPro" id="IPR029026">
    <property type="entry name" value="tRNA_m1G_MTases_N"/>
</dbReference>
<organism evidence="6 7">
    <name type="scientific">Glaciecola nitratireducens (strain JCM 12485 / KCTC 12276 / FR1064)</name>
    <dbReference type="NCBI Taxonomy" id="1085623"/>
    <lineage>
        <taxon>Bacteria</taxon>
        <taxon>Pseudomonadati</taxon>
        <taxon>Pseudomonadota</taxon>
        <taxon>Gammaproteobacteria</taxon>
        <taxon>Alteromonadales</taxon>
        <taxon>Alteromonadaceae</taxon>
        <taxon>Brumicola</taxon>
    </lineage>
</organism>
<dbReference type="AlphaFoldDB" id="G4QK53"/>
<accession>G4QK53</accession>
<dbReference type="PANTHER" id="PTHR42786">
    <property type="entry name" value="TRNA/RRNA METHYLTRANSFERASE"/>
    <property type="match status" value="1"/>
</dbReference>
<dbReference type="RefSeq" id="WP_014108050.1">
    <property type="nucleotide sequence ID" value="NC_016041.1"/>
</dbReference>
<dbReference type="Proteomes" id="UP000009282">
    <property type="component" value="Chromosome"/>
</dbReference>
<evidence type="ECO:0000259" key="5">
    <source>
        <dbReference type="Pfam" id="PF00588"/>
    </source>
</evidence>
<evidence type="ECO:0000256" key="4">
    <source>
        <dbReference type="ARBA" id="ARBA00022691"/>
    </source>
</evidence>
<feature type="domain" description="tRNA/rRNA methyltransferase SpoU type" evidence="5">
    <location>
        <begin position="29"/>
        <end position="161"/>
    </location>
</feature>